<sequence length="303" mass="34133">MPFSLKPAAEKLPLAVRKDVRDNFEAEKTESLDKLTELLGRPYTVTFDPNELFPYTEADGFGRKLKGYLAGFTRSMTAYTERYSTDGVQDFNDAVHKSEIGLHVNPKGGDANVIDCEIIDGVLNILFKHDHFGYNQTQVGDYIDLRVSAIPRENDLPLLVKHSISESYTPEIESVKKQIADALAMPDLVLNPNFMECYQKLKASESSMDSDWESRFGKMFLGYFKEGLLRNVNSLGFPNDDMLQEGLAEALPSKTFKIRIVEKLSGEGHNETVFEDGVCFLQTKPSSWNYNLCDMGQQLVSLL</sequence>
<reference evidence="1 2" key="1">
    <citation type="journal article" date="2019" name="Nat. Ecol. Evol.">
        <title>Megaphylogeny resolves global patterns of mushroom evolution.</title>
        <authorList>
            <person name="Varga T."/>
            <person name="Krizsan K."/>
            <person name="Foldi C."/>
            <person name="Dima B."/>
            <person name="Sanchez-Garcia M."/>
            <person name="Sanchez-Ramirez S."/>
            <person name="Szollosi G.J."/>
            <person name="Szarkandi J.G."/>
            <person name="Papp V."/>
            <person name="Albert L."/>
            <person name="Andreopoulos W."/>
            <person name="Angelini C."/>
            <person name="Antonin V."/>
            <person name="Barry K.W."/>
            <person name="Bougher N.L."/>
            <person name="Buchanan P."/>
            <person name="Buyck B."/>
            <person name="Bense V."/>
            <person name="Catcheside P."/>
            <person name="Chovatia M."/>
            <person name="Cooper J."/>
            <person name="Damon W."/>
            <person name="Desjardin D."/>
            <person name="Finy P."/>
            <person name="Geml J."/>
            <person name="Haridas S."/>
            <person name="Hughes K."/>
            <person name="Justo A."/>
            <person name="Karasinski D."/>
            <person name="Kautmanova I."/>
            <person name="Kiss B."/>
            <person name="Kocsube S."/>
            <person name="Kotiranta H."/>
            <person name="LaButti K.M."/>
            <person name="Lechner B.E."/>
            <person name="Liimatainen K."/>
            <person name="Lipzen A."/>
            <person name="Lukacs Z."/>
            <person name="Mihaltcheva S."/>
            <person name="Morgado L.N."/>
            <person name="Niskanen T."/>
            <person name="Noordeloos M.E."/>
            <person name="Ohm R.A."/>
            <person name="Ortiz-Santana B."/>
            <person name="Ovrebo C."/>
            <person name="Racz N."/>
            <person name="Riley R."/>
            <person name="Savchenko A."/>
            <person name="Shiryaev A."/>
            <person name="Soop K."/>
            <person name="Spirin V."/>
            <person name="Szebenyi C."/>
            <person name="Tomsovsky M."/>
            <person name="Tulloss R.E."/>
            <person name="Uehling J."/>
            <person name="Grigoriev I.V."/>
            <person name="Vagvolgyi C."/>
            <person name="Papp T."/>
            <person name="Martin F.M."/>
            <person name="Miettinen O."/>
            <person name="Hibbett D.S."/>
            <person name="Nagy L.G."/>
        </authorList>
    </citation>
    <scope>NUCLEOTIDE SEQUENCE [LARGE SCALE GENOMIC DNA]</scope>
    <source>
        <strain evidence="1 2">CBS 309.79</strain>
    </source>
</reference>
<accession>A0A5C3QS59</accession>
<evidence type="ECO:0000313" key="1">
    <source>
        <dbReference type="EMBL" id="TFL04188.1"/>
    </source>
</evidence>
<gene>
    <name evidence="1" type="ORF">BDV98DRAFT_654608</name>
</gene>
<dbReference type="OrthoDB" id="2364174at2759"/>
<keyword evidence="2" id="KW-1185">Reference proteome</keyword>
<organism evidence="1 2">
    <name type="scientific">Pterulicium gracile</name>
    <dbReference type="NCBI Taxonomy" id="1884261"/>
    <lineage>
        <taxon>Eukaryota</taxon>
        <taxon>Fungi</taxon>
        <taxon>Dikarya</taxon>
        <taxon>Basidiomycota</taxon>
        <taxon>Agaricomycotina</taxon>
        <taxon>Agaricomycetes</taxon>
        <taxon>Agaricomycetidae</taxon>
        <taxon>Agaricales</taxon>
        <taxon>Pleurotineae</taxon>
        <taxon>Pterulaceae</taxon>
        <taxon>Pterulicium</taxon>
    </lineage>
</organism>
<dbReference type="EMBL" id="ML178819">
    <property type="protein sequence ID" value="TFL04188.1"/>
    <property type="molecule type" value="Genomic_DNA"/>
</dbReference>
<evidence type="ECO:0000313" key="2">
    <source>
        <dbReference type="Proteomes" id="UP000305067"/>
    </source>
</evidence>
<proteinExistence type="predicted"/>
<dbReference type="Proteomes" id="UP000305067">
    <property type="component" value="Unassembled WGS sequence"/>
</dbReference>
<protein>
    <submittedName>
        <fullName evidence="1">Uncharacterized protein</fullName>
    </submittedName>
</protein>
<dbReference type="AlphaFoldDB" id="A0A5C3QS59"/>
<name>A0A5C3QS59_9AGAR</name>